<keyword evidence="12" id="KW-1185">Reference proteome</keyword>
<evidence type="ECO:0000256" key="10">
    <source>
        <dbReference type="SAM" id="MobiDB-lite"/>
    </source>
</evidence>
<dbReference type="GO" id="GO:0002940">
    <property type="term" value="P:tRNA N2-guanine methylation"/>
    <property type="evidence" value="ECO:0007669"/>
    <property type="project" value="TreeGrafter"/>
</dbReference>
<dbReference type="HOGENOM" id="CLU_010862_4_1_1"/>
<dbReference type="InterPro" id="IPR042296">
    <property type="entry name" value="tRNA_met_Trm1_C"/>
</dbReference>
<dbReference type="KEGG" id="tet:TTHERM_00636860"/>
<evidence type="ECO:0000256" key="9">
    <source>
        <dbReference type="PROSITE-ProRule" id="PRU00958"/>
    </source>
</evidence>
<dbReference type="PROSITE" id="PS51626">
    <property type="entry name" value="SAM_MT_TRM1"/>
    <property type="match status" value="1"/>
</dbReference>
<keyword evidence="2 9" id="KW-0489">Methyltransferase</keyword>
<gene>
    <name evidence="11" type="ORF">TTHERM_00636860</name>
</gene>
<dbReference type="STRING" id="312017.Q22HL7"/>
<dbReference type="EMBL" id="GG662588">
    <property type="protein sequence ID" value="EAR84684.2"/>
    <property type="molecule type" value="Genomic_DNA"/>
</dbReference>
<feature type="region of interest" description="Disordered" evidence="10">
    <location>
        <begin position="557"/>
        <end position="601"/>
    </location>
</feature>
<dbReference type="Pfam" id="PF02005">
    <property type="entry name" value="TRM"/>
    <property type="match status" value="1"/>
</dbReference>
<dbReference type="PANTHER" id="PTHR10631:SF3">
    <property type="entry name" value="TRNA (GUANINE(26)-N(2))-DIMETHYLTRANSFERASE"/>
    <property type="match status" value="1"/>
</dbReference>
<dbReference type="AlphaFoldDB" id="Q22HL7"/>
<evidence type="ECO:0000256" key="6">
    <source>
        <dbReference type="ARBA" id="ARBA00022884"/>
    </source>
</evidence>
<keyword evidence="1 9" id="KW-0820">tRNA-binding</keyword>
<evidence type="ECO:0000256" key="3">
    <source>
        <dbReference type="ARBA" id="ARBA00022679"/>
    </source>
</evidence>
<keyword evidence="6 9" id="KW-0694">RNA-binding</keyword>
<evidence type="ECO:0000256" key="7">
    <source>
        <dbReference type="ARBA" id="ARBA00039099"/>
    </source>
</evidence>
<keyword evidence="4 9" id="KW-0949">S-adenosyl-L-methionine</keyword>
<dbReference type="GO" id="GO:0160104">
    <property type="term" value="F:tRNA (guanine(26)-N2)-dimethyltransferase activity"/>
    <property type="evidence" value="ECO:0007669"/>
    <property type="project" value="UniProtKB-UniRule"/>
</dbReference>
<comment type="similarity">
    <text evidence="9">Belongs to the class I-like SAM-binding methyltransferase superfamily. Trm1 family.</text>
</comment>
<evidence type="ECO:0000256" key="5">
    <source>
        <dbReference type="ARBA" id="ARBA00022694"/>
    </source>
</evidence>
<reference evidence="12" key="1">
    <citation type="journal article" date="2006" name="PLoS Biol.">
        <title>Macronuclear genome sequence of the ciliate Tetrahymena thermophila, a model eukaryote.</title>
        <authorList>
            <person name="Eisen J.A."/>
            <person name="Coyne R.S."/>
            <person name="Wu M."/>
            <person name="Wu D."/>
            <person name="Thiagarajan M."/>
            <person name="Wortman J.R."/>
            <person name="Badger J.H."/>
            <person name="Ren Q."/>
            <person name="Amedeo P."/>
            <person name="Jones K.M."/>
            <person name="Tallon L.J."/>
            <person name="Delcher A.L."/>
            <person name="Salzberg S.L."/>
            <person name="Silva J.C."/>
            <person name="Haas B.J."/>
            <person name="Majoros W.H."/>
            <person name="Farzad M."/>
            <person name="Carlton J.M."/>
            <person name="Smith R.K. Jr."/>
            <person name="Garg J."/>
            <person name="Pearlman R.E."/>
            <person name="Karrer K.M."/>
            <person name="Sun L."/>
            <person name="Manning G."/>
            <person name="Elde N.C."/>
            <person name="Turkewitz A.P."/>
            <person name="Asai D.J."/>
            <person name="Wilkes D.E."/>
            <person name="Wang Y."/>
            <person name="Cai H."/>
            <person name="Collins K."/>
            <person name="Stewart B.A."/>
            <person name="Lee S.R."/>
            <person name="Wilamowska K."/>
            <person name="Weinberg Z."/>
            <person name="Ruzzo W.L."/>
            <person name="Wloga D."/>
            <person name="Gaertig J."/>
            <person name="Frankel J."/>
            <person name="Tsao C.-C."/>
            <person name="Gorovsky M.A."/>
            <person name="Keeling P.J."/>
            <person name="Waller R.F."/>
            <person name="Patron N.J."/>
            <person name="Cherry J.M."/>
            <person name="Stover N.A."/>
            <person name="Krieger C.J."/>
            <person name="del Toro C."/>
            <person name="Ryder H.F."/>
            <person name="Williamson S.C."/>
            <person name="Barbeau R.A."/>
            <person name="Hamilton E.P."/>
            <person name="Orias E."/>
        </authorList>
    </citation>
    <scope>NUCLEOTIDE SEQUENCE [LARGE SCALE GENOMIC DNA]</scope>
    <source>
        <strain evidence="12">SB210</strain>
    </source>
</reference>
<dbReference type="NCBIfam" id="TIGR00308">
    <property type="entry name" value="TRM1"/>
    <property type="match status" value="1"/>
</dbReference>
<dbReference type="RefSeq" id="XP_001032347.2">
    <property type="nucleotide sequence ID" value="XM_001032347.2"/>
</dbReference>
<protein>
    <recommendedName>
        <fullName evidence="7 9">tRNA (guanine(26)-N(2))-dimethyltransferase</fullName>
        <ecNumber evidence="7 9">2.1.1.216</ecNumber>
    </recommendedName>
</protein>
<proteinExistence type="inferred from homology"/>
<accession>Q22HL7</accession>
<dbReference type="PANTHER" id="PTHR10631">
    <property type="entry name" value="N 2 ,N 2 -DIMETHYLGUANOSINE TRNA METHYLTRANSFERASE"/>
    <property type="match status" value="1"/>
</dbReference>
<dbReference type="EC" id="2.1.1.216" evidence="7 9"/>
<evidence type="ECO:0000256" key="4">
    <source>
        <dbReference type="ARBA" id="ARBA00022691"/>
    </source>
</evidence>
<dbReference type="FunCoup" id="Q22HL7">
    <property type="interactions" value="334"/>
</dbReference>
<dbReference type="InterPro" id="IPR002905">
    <property type="entry name" value="Trm1"/>
</dbReference>
<dbReference type="InParanoid" id="Q22HL7"/>
<dbReference type="eggNOG" id="KOG1253">
    <property type="taxonomic scope" value="Eukaryota"/>
</dbReference>
<comment type="catalytic activity">
    <reaction evidence="8 9">
        <text>guanosine(26) in tRNA + 2 S-adenosyl-L-methionine = N(2)-dimethylguanosine(26) in tRNA + 2 S-adenosyl-L-homocysteine + 2 H(+)</text>
        <dbReference type="Rhea" id="RHEA:43140"/>
        <dbReference type="Rhea" id="RHEA-COMP:10359"/>
        <dbReference type="Rhea" id="RHEA-COMP:10360"/>
        <dbReference type="ChEBI" id="CHEBI:15378"/>
        <dbReference type="ChEBI" id="CHEBI:57856"/>
        <dbReference type="ChEBI" id="CHEBI:59789"/>
        <dbReference type="ChEBI" id="CHEBI:74269"/>
        <dbReference type="ChEBI" id="CHEBI:74513"/>
        <dbReference type="EC" id="2.1.1.216"/>
    </reaction>
</comment>
<organism evidence="11 12">
    <name type="scientific">Tetrahymena thermophila (strain SB210)</name>
    <dbReference type="NCBI Taxonomy" id="312017"/>
    <lineage>
        <taxon>Eukaryota</taxon>
        <taxon>Sar</taxon>
        <taxon>Alveolata</taxon>
        <taxon>Ciliophora</taxon>
        <taxon>Intramacronucleata</taxon>
        <taxon>Oligohymenophorea</taxon>
        <taxon>Hymenostomatida</taxon>
        <taxon>Tetrahymenina</taxon>
        <taxon>Tetrahymenidae</taxon>
        <taxon>Tetrahymena</taxon>
    </lineage>
</organism>
<dbReference type="GO" id="GO:0000049">
    <property type="term" value="F:tRNA binding"/>
    <property type="evidence" value="ECO:0007669"/>
    <property type="project" value="UniProtKB-UniRule"/>
</dbReference>
<name>Q22HL7_TETTS</name>
<dbReference type="GO" id="GO:0005634">
    <property type="term" value="C:nucleus"/>
    <property type="evidence" value="ECO:0007669"/>
    <property type="project" value="TreeGrafter"/>
</dbReference>
<dbReference type="Gene3D" id="3.30.56.70">
    <property type="entry name" value="N2,N2-dimethylguanosine tRNA methyltransferase, C-terminal domain"/>
    <property type="match status" value="1"/>
</dbReference>
<feature type="compositionally biased region" description="Basic and acidic residues" evidence="10">
    <location>
        <begin position="584"/>
        <end position="601"/>
    </location>
</feature>
<keyword evidence="3 9" id="KW-0808">Transferase</keyword>
<dbReference type="InterPro" id="IPR029063">
    <property type="entry name" value="SAM-dependent_MTases_sf"/>
</dbReference>
<evidence type="ECO:0000313" key="11">
    <source>
        <dbReference type="EMBL" id="EAR84684.2"/>
    </source>
</evidence>
<dbReference type="Proteomes" id="UP000009168">
    <property type="component" value="Unassembled WGS sequence"/>
</dbReference>
<evidence type="ECO:0000256" key="2">
    <source>
        <dbReference type="ARBA" id="ARBA00022603"/>
    </source>
</evidence>
<sequence length="601" mass="69331">MLKKIFSIIGNQLNKNKQTVLHNQTNIQAKRRTFIFDFTKYFRKMDSEVTNQMQVEEVPQQIIQEESKQNIQQQITNQPVDNTFIQEGYAKIQKSYIENSEDGKKLLSEVFYNPVQVFNRDLTVLVIHMFKEYLKETRKEKFDGITILDALSASGLRAIRFSKELKDIKKVYANDISEASHKLMMDNFILNNLDLSKIEMTLKDAVQLMYEQKFRSSSGDRNARFDVIDLDPYGTCAPFLDCAIQGAVGETLLCITSTDSRILCGPDTQKCYYLYGSSRAKIAAYEENAVRIILYTANNIANRYGKFITPLLCYMSEFYVRVFLIIKPGKLECGRSLVRTGNVFHCDNCQNQYFQTFGKQSKAKQSDAQKHVPQKLNLPSNICNQCGESFTINGPIWTDKLNDQEFIQKTIDYLNSDKFDLPLATKKKIEGMLHSIQLEQKAGVDNIPLGFNFEHLSKMMKTTVPSKKKIFSAIKSLNYSIEQTYLNPAIYKTNAPSEIVFDVIRNWKRTLQPNDEEFFRAFDKESSNYAIVSKPNICQPNFDLDINVENKLPRWLPNPEKNWGPGKRPAQKLLVEEGQNEEIQQEHQDNGDELKKKNKTD</sequence>
<evidence type="ECO:0000313" key="12">
    <source>
        <dbReference type="Proteomes" id="UP000009168"/>
    </source>
</evidence>
<dbReference type="Gene3D" id="3.40.50.150">
    <property type="entry name" value="Vaccinia Virus protein VP39"/>
    <property type="match status" value="1"/>
</dbReference>
<evidence type="ECO:0000256" key="8">
    <source>
        <dbReference type="ARBA" id="ARBA00051897"/>
    </source>
</evidence>
<dbReference type="GeneID" id="7838953"/>
<evidence type="ECO:0000256" key="1">
    <source>
        <dbReference type="ARBA" id="ARBA00022555"/>
    </source>
</evidence>
<dbReference type="SUPFAM" id="SSF53335">
    <property type="entry name" value="S-adenosyl-L-methionine-dependent methyltransferases"/>
    <property type="match status" value="1"/>
</dbReference>
<keyword evidence="5 9" id="KW-0819">tRNA processing</keyword>
<dbReference type="OrthoDB" id="6349953at2759"/>